<reference evidence="2 3" key="1">
    <citation type="submission" date="2012-10" db="EMBL/GenBank/DDBJ databases">
        <title>Genome sequencing and analysis of entomopathogenic fungi Beauveria bassiana D1-5.</title>
        <authorList>
            <person name="Li Q."/>
            <person name="Wang L."/>
            <person name="Zhang Z."/>
            <person name="Wang Q."/>
            <person name="Ren J."/>
            <person name="Wang M."/>
            <person name="Xu W."/>
            <person name="Wang J."/>
            <person name="Lu Y."/>
            <person name="Du Q."/>
            <person name="Sun Z."/>
        </authorList>
    </citation>
    <scope>NUCLEOTIDE SEQUENCE [LARGE SCALE GENOMIC DNA]</scope>
    <source>
        <strain evidence="2 3">D1-5</strain>
    </source>
</reference>
<dbReference type="AlphaFoldDB" id="A0A0A2WHW5"/>
<proteinExistence type="predicted"/>
<name>A0A0A2WHW5_BEABA</name>
<accession>A0A0A2WHW5</accession>
<dbReference type="Proteomes" id="UP000030106">
    <property type="component" value="Unassembled WGS sequence"/>
</dbReference>
<feature type="region of interest" description="Disordered" evidence="1">
    <location>
        <begin position="51"/>
        <end position="90"/>
    </location>
</feature>
<evidence type="ECO:0000256" key="1">
    <source>
        <dbReference type="SAM" id="MobiDB-lite"/>
    </source>
</evidence>
<dbReference type="HOGENOM" id="CLU_979999_0_0_1"/>
<dbReference type="EMBL" id="ANFO01000096">
    <property type="protein sequence ID" value="KGQ12684.1"/>
    <property type="molecule type" value="Genomic_DNA"/>
</dbReference>
<sequence>MGTRRVWPWSTWQCSCDIVGALSDEEQKRGKRYCAVTRNTCAGNELSASQDLATSATQSPRTGQGPAFDSAAPQLSSTSPDSPHLAHHGSRPTCLKPSALFGSSYLLSIPCQSRATLSIVRSKNVTPPQTSWSYALALTVSLSLPRIRFFHFNTSLSVQLALLVVHRIILGTANPCQSVTRQQRLHARPADAGLTDPASPTCISPRNNFHRPTQHEHMLAIGRHRLFRICDPVWSPALLARDASLLPLRARLPPIHPPTDPGTVSPYNEGQSRSTRRPDILTDI</sequence>
<gene>
    <name evidence="2" type="ORF">BBAD15_g1589</name>
</gene>
<evidence type="ECO:0000313" key="2">
    <source>
        <dbReference type="EMBL" id="KGQ12684.1"/>
    </source>
</evidence>
<feature type="region of interest" description="Disordered" evidence="1">
    <location>
        <begin position="254"/>
        <end position="284"/>
    </location>
</feature>
<organism evidence="2 3">
    <name type="scientific">Beauveria bassiana D1-5</name>
    <dbReference type="NCBI Taxonomy" id="1245745"/>
    <lineage>
        <taxon>Eukaryota</taxon>
        <taxon>Fungi</taxon>
        <taxon>Dikarya</taxon>
        <taxon>Ascomycota</taxon>
        <taxon>Pezizomycotina</taxon>
        <taxon>Sordariomycetes</taxon>
        <taxon>Hypocreomycetidae</taxon>
        <taxon>Hypocreales</taxon>
        <taxon>Cordycipitaceae</taxon>
        <taxon>Beauveria</taxon>
    </lineage>
</organism>
<protein>
    <submittedName>
        <fullName evidence="2">Uncharacterized protein</fullName>
    </submittedName>
</protein>
<evidence type="ECO:0000313" key="3">
    <source>
        <dbReference type="Proteomes" id="UP000030106"/>
    </source>
</evidence>
<comment type="caution">
    <text evidence="2">The sequence shown here is derived from an EMBL/GenBank/DDBJ whole genome shotgun (WGS) entry which is preliminary data.</text>
</comment>
<feature type="compositionally biased region" description="Polar residues" evidence="1">
    <location>
        <begin position="51"/>
        <end position="62"/>
    </location>
</feature>